<evidence type="ECO:0000256" key="2">
    <source>
        <dbReference type="ARBA" id="ARBA00012438"/>
    </source>
</evidence>
<dbReference type="SUPFAM" id="SSF55785">
    <property type="entry name" value="PYP-like sensor domain (PAS domain)"/>
    <property type="match status" value="1"/>
</dbReference>
<evidence type="ECO:0000259" key="9">
    <source>
        <dbReference type="PROSITE" id="PS50110"/>
    </source>
</evidence>
<dbReference type="Pfam" id="PF02518">
    <property type="entry name" value="HATPase_c"/>
    <property type="match status" value="1"/>
</dbReference>
<dbReference type="Gene3D" id="3.30.565.10">
    <property type="entry name" value="Histidine kinase-like ATPase, C-terminal domain"/>
    <property type="match status" value="1"/>
</dbReference>
<dbReference type="Pfam" id="PF08447">
    <property type="entry name" value="PAS_3"/>
    <property type="match status" value="1"/>
</dbReference>
<accession>A0ABZ0SI69</accession>
<feature type="coiled-coil region" evidence="6">
    <location>
        <begin position="475"/>
        <end position="502"/>
    </location>
</feature>
<dbReference type="InterPro" id="IPR001789">
    <property type="entry name" value="Sig_transdc_resp-reg_receiver"/>
</dbReference>
<dbReference type="Pfam" id="PF00072">
    <property type="entry name" value="Response_reg"/>
    <property type="match status" value="1"/>
</dbReference>
<evidence type="ECO:0000256" key="6">
    <source>
        <dbReference type="SAM" id="Coils"/>
    </source>
</evidence>
<keyword evidence="12" id="KW-0808">Transferase</keyword>
<organism evidence="12 13">
    <name type="scientific">Thiorhodovibrio winogradskyi</name>
    <dbReference type="NCBI Taxonomy" id="77007"/>
    <lineage>
        <taxon>Bacteria</taxon>
        <taxon>Pseudomonadati</taxon>
        <taxon>Pseudomonadota</taxon>
        <taxon>Gammaproteobacteria</taxon>
        <taxon>Chromatiales</taxon>
        <taxon>Chromatiaceae</taxon>
        <taxon>Thiorhodovibrio</taxon>
    </lineage>
</organism>
<feature type="domain" description="Response regulatory" evidence="9">
    <location>
        <begin position="748"/>
        <end position="866"/>
    </location>
</feature>
<gene>
    <name evidence="12" type="primary">barA_22</name>
    <name evidence="12" type="ORF">Thiowin_04708</name>
</gene>
<dbReference type="CDD" id="cd17546">
    <property type="entry name" value="REC_hyHK_CKI1_RcsC-like"/>
    <property type="match status" value="1"/>
</dbReference>
<dbReference type="SUPFAM" id="SSF47384">
    <property type="entry name" value="Homodimeric domain of signal transducing histidine kinase"/>
    <property type="match status" value="1"/>
</dbReference>
<name>A0ABZ0SI69_9GAMM</name>
<dbReference type="InterPro" id="IPR036890">
    <property type="entry name" value="HATPase_C_sf"/>
</dbReference>
<keyword evidence="13" id="KW-1185">Reference proteome</keyword>
<dbReference type="InterPro" id="IPR000700">
    <property type="entry name" value="PAS-assoc_C"/>
</dbReference>
<dbReference type="CDD" id="cd00130">
    <property type="entry name" value="PAS"/>
    <property type="match status" value="1"/>
</dbReference>
<comment type="catalytic activity">
    <reaction evidence="1">
        <text>ATP + protein L-histidine = ADP + protein N-phospho-L-histidine.</text>
        <dbReference type="EC" id="2.7.13.3"/>
    </reaction>
</comment>
<keyword evidence="6" id="KW-0175">Coiled coil</keyword>
<dbReference type="RefSeq" id="WP_328985320.1">
    <property type="nucleotide sequence ID" value="NZ_CP121472.1"/>
</dbReference>
<evidence type="ECO:0000259" key="8">
    <source>
        <dbReference type="PROSITE" id="PS50109"/>
    </source>
</evidence>
<dbReference type="PROSITE" id="PS50109">
    <property type="entry name" value="HIS_KIN"/>
    <property type="match status" value="1"/>
</dbReference>
<dbReference type="InterPro" id="IPR003661">
    <property type="entry name" value="HisK_dim/P_dom"/>
</dbReference>
<dbReference type="InterPro" id="IPR013655">
    <property type="entry name" value="PAS_fold_3"/>
</dbReference>
<dbReference type="PRINTS" id="PR00344">
    <property type="entry name" value="BCTRLSENSOR"/>
</dbReference>
<dbReference type="GO" id="GO:0004673">
    <property type="term" value="F:protein histidine kinase activity"/>
    <property type="evidence" value="ECO:0007669"/>
    <property type="project" value="UniProtKB-EC"/>
</dbReference>
<dbReference type="InterPro" id="IPR000014">
    <property type="entry name" value="PAS"/>
</dbReference>
<feature type="modified residue" description="4-aspartylphosphate" evidence="5">
    <location>
        <position position="798"/>
    </location>
</feature>
<dbReference type="InterPro" id="IPR036097">
    <property type="entry name" value="HisK_dim/P_sf"/>
</dbReference>
<dbReference type="PROSITE" id="PS50110">
    <property type="entry name" value="RESPONSE_REGULATORY"/>
    <property type="match status" value="2"/>
</dbReference>
<dbReference type="Pfam" id="PF00512">
    <property type="entry name" value="HisKA"/>
    <property type="match status" value="1"/>
</dbReference>
<dbReference type="InterPro" id="IPR004358">
    <property type="entry name" value="Sig_transdc_His_kin-like_C"/>
</dbReference>
<feature type="modified residue" description="4-aspartylphosphate" evidence="5">
    <location>
        <position position="964"/>
    </location>
</feature>
<feature type="region of interest" description="Disordered" evidence="7">
    <location>
        <begin position="872"/>
        <end position="904"/>
    </location>
</feature>
<dbReference type="CDD" id="cd00082">
    <property type="entry name" value="HisKA"/>
    <property type="match status" value="1"/>
</dbReference>
<dbReference type="Proteomes" id="UP001432180">
    <property type="component" value="Chromosome"/>
</dbReference>
<evidence type="ECO:0000259" key="11">
    <source>
        <dbReference type="PROSITE" id="PS50113"/>
    </source>
</evidence>
<dbReference type="PANTHER" id="PTHR45339">
    <property type="entry name" value="HYBRID SIGNAL TRANSDUCTION HISTIDINE KINASE J"/>
    <property type="match status" value="1"/>
</dbReference>
<dbReference type="InterPro" id="IPR011006">
    <property type="entry name" value="CheY-like_superfamily"/>
</dbReference>
<dbReference type="InterPro" id="IPR003594">
    <property type="entry name" value="HATPase_dom"/>
</dbReference>
<feature type="compositionally biased region" description="Polar residues" evidence="7">
    <location>
        <begin position="875"/>
        <end position="893"/>
    </location>
</feature>
<proteinExistence type="predicted"/>
<sequence>MRSPPVGLALFLLGAGLTVAFYLFASSELQQTRTGALKELEVIAMRDATVLEQWRTERLADGRTFTAGLPARLARWREQGFLPGPDIPELKDRLRTTLEAYNYAGARLFGANGQLLISQVADGLAPESIDRLVPLDVGDFDGRQPMLSSLRIDATGPASMVLDIPLWYRDQLEGHLRFLIQPRAFLAELLGPDLVTTTNSHAVLLQTSKDGLLWFAPEPAFVLPAAAPRSSQPNAPLALNWRMRPAPESVAEALAQWRADPEGSPNTFEDEEAGHLFVNFVAVPNSPWFVMAASSRIAVCGPCIKRQVTVGLVLVLFYCLAAATFLSWRRAQQDREVARRNEVLGAAATAMPGALYVAEPESFRTLFISAGIQRLLGFEPRDVLANPSFFVESMHQDDREAAVSTLRRLVASESSLGVLNYRAWRRDRSAWLWIEDRVFVERSERGKARQLYGVMFDITKRKLADQELRENNRALGSLNAELQAATEHANQLADQASAANQAKSEFLANMSHEIRTPLNAIIGITDLLSETGLDEEQRQYAETLRSASRSLLALINDILDFSKIEKGRLTLECIPFALDPLIEEVVTVAAVQAEAKGLEFLVDVEQRIPVWLFGDSLRLRQVLINLLGNAVKFTSRGDVTLSVELIEAEAEQVVLEFSVRDTGIGIAPERQEALFDAFTQADSSTTRKFGGTGLGLSIAAQLVALMGGALRVDSAPEAGSRFYFTLRLGLSSPAESAQDALQTLDGRRALVVTNCQPLRELLPRHLRALGLRVLAAADVGNAVSLLEEDGPADLAMIDYHFPGLEPREQIQALRERAAPGATRILLMASSRDFRKAAALRAAGLADTVISKPLTRAALRQMLSDFTLAASKGARNKTSTQSGGNQSKTTNDTAGTGGAEKTDRARKFGGGIKDACILVADDEPTNQIVLKKILAKLGHRVLLAANGREALEVLSRHPCDLVLMDVRMPDMNGHQATRAIRAADSVALNPRIPIIALTAEAVTGERESALESGMDDFLTKPIEIAALNEAIQRWLARAV</sequence>
<evidence type="ECO:0000256" key="5">
    <source>
        <dbReference type="PROSITE-ProRule" id="PRU00169"/>
    </source>
</evidence>
<dbReference type="Gene3D" id="1.10.287.130">
    <property type="match status" value="1"/>
</dbReference>
<dbReference type="SMART" id="SM00448">
    <property type="entry name" value="REC"/>
    <property type="match status" value="2"/>
</dbReference>
<dbReference type="EMBL" id="CP121472">
    <property type="protein sequence ID" value="WPL19571.1"/>
    <property type="molecule type" value="Genomic_DNA"/>
</dbReference>
<evidence type="ECO:0000256" key="4">
    <source>
        <dbReference type="ARBA" id="ARBA00023012"/>
    </source>
</evidence>
<evidence type="ECO:0000256" key="7">
    <source>
        <dbReference type="SAM" id="MobiDB-lite"/>
    </source>
</evidence>
<dbReference type="InterPro" id="IPR005467">
    <property type="entry name" value="His_kinase_dom"/>
</dbReference>
<evidence type="ECO:0000313" key="12">
    <source>
        <dbReference type="EMBL" id="WPL19571.1"/>
    </source>
</evidence>
<reference evidence="12 13" key="1">
    <citation type="journal article" date="2023" name="Microorganisms">
        <title>Thiorhodovibrio frisius and Trv. litoralis spp. nov., Two Novel Members from a Clade of Fastidious Purple Sulfur Bacteria That Exhibit Unique Red-Shifted Light-Harvesting Capabilities.</title>
        <authorList>
            <person name="Methner A."/>
            <person name="Kuzyk S.B."/>
            <person name="Petersen J."/>
            <person name="Bauer S."/>
            <person name="Brinkmann H."/>
            <person name="Sichau K."/>
            <person name="Wanner G."/>
            <person name="Wolf J."/>
            <person name="Neumann-Schaal M."/>
            <person name="Henke P."/>
            <person name="Tank M."/>
            <person name="Sproer C."/>
            <person name="Bunk B."/>
            <person name="Overmann J."/>
        </authorList>
    </citation>
    <scope>NUCLEOTIDE SEQUENCE [LARGE SCALE GENOMIC DNA]</scope>
    <source>
        <strain evidence="12 13">DSM 6702</strain>
    </source>
</reference>
<keyword evidence="4" id="KW-0902">Two-component regulatory system</keyword>
<evidence type="ECO:0000256" key="1">
    <source>
        <dbReference type="ARBA" id="ARBA00000085"/>
    </source>
</evidence>
<dbReference type="EC" id="2.7.13.3" evidence="2"/>
<dbReference type="PANTHER" id="PTHR45339:SF1">
    <property type="entry name" value="HYBRID SIGNAL TRANSDUCTION HISTIDINE KINASE J"/>
    <property type="match status" value="1"/>
</dbReference>
<dbReference type="Gene3D" id="3.30.450.20">
    <property type="entry name" value="PAS domain"/>
    <property type="match status" value="1"/>
</dbReference>
<evidence type="ECO:0000259" key="10">
    <source>
        <dbReference type="PROSITE" id="PS50112"/>
    </source>
</evidence>
<feature type="domain" description="PAC" evidence="11">
    <location>
        <begin position="417"/>
        <end position="470"/>
    </location>
</feature>
<feature type="domain" description="Histidine kinase" evidence="8">
    <location>
        <begin position="509"/>
        <end position="730"/>
    </location>
</feature>
<feature type="domain" description="PAS" evidence="10">
    <location>
        <begin position="340"/>
        <end position="413"/>
    </location>
</feature>
<dbReference type="SMART" id="SM00387">
    <property type="entry name" value="HATPase_c"/>
    <property type="match status" value="1"/>
</dbReference>
<dbReference type="SMART" id="SM00388">
    <property type="entry name" value="HisKA"/>
    <property type="match status" value="1"/>
</dbReference>
<keyword evidence="12" id="KW-0418">Kinase</keyword>
<protein>
    <recommendedName>
        <fullName evidence="2">histidine kinase</fullName>
        <ecNumber evidence="2">2.7.13.3</ecNumber>
    </recommendedName>
</protein>
<dbReference type="PROSITE" id="PS50112">
    <property type="entry name" value="PAS"/>
    <property type="match status" value="1"/>
</dbReference>
<evidence type="ECO:0000256" key="3">
    <source>
        <dbReference type="ARBA" id="ARBA00022553"/>
    </source>
</evidence>
<dbReference type="InterPro" id="IPR035965">
    <property type="entry name" value="PAS-like_dom_sf"/>
</dbReference>
<dbReference type="SUPFAM" id="SSF55874">
    <property type="entry name" value="ATPase domain of HSP90 chaperone/DNA topoisomerase II/histidine kinase"/>
    <property type="match status" value="1"/>
</dbReference>
<dbReference type="SUPFAM" id="SSF52172">
    <property type="entry name" value="CheY-like"/>
    <property type="match status" value="2"/>
</dbReference>
<evidence type="ECO:0000313" key="13">
    <source>
        <dbReference type="Proteomes" id="UP001432180"/>
    </source>
</evidence>
<keyword evidence="3 5" id="KW-0597">Phosphoprotein</keyword>
<feature type="domain" description="Response regulatory" evidence="9">
    <location>
        <begin position="915"/>
        <end position="1034"/>
    </location>
</feature>
<dbReference type="CDD" id="cd16922">
    <property type="entry name" value="HATPase_EvgS-ArcB-TorS-like"/>
    <property type="match status" value="1"/>
</dbReference>
<dbReference type="Gene3D" id="3.40.50.2300">
    <property type="match status" value="2"/>
</dbReference>
<dbReference type="PROSITE" id="PS50113">
    <property type="entry name" value="PAC"/>
    <property type="match status" value="1"/>
</dbReference>